<dbReference type="AlphaFoldDB" id="A0A5B8U9T5"/>
<evidence type="ECO:0000256" key="1">
    <source>
        <dbReference type="SAM" id="MobiDB-lite"/>
    </source>
</evidence>
<accession>A0A5B8U9T5</accession>
<dbReference type="InterPro" id="IPR006016">
    <property type="entry name" value="UspA"/>
</dbReference>
<feature type="domain" description="UspA" evidence="2">
    <location>
        <begin position="34"/>
        <end position="157"/>
    </location>
</feature>
<evidence type="ECO:0000259" key="2">
    <source>
        <dbReference type="Pfam" id="PF00582"/>
    </source>
</evidence>
<dbReference type="Pfam" id="PF00582">
    <property type="entry name" value="Usp"/>
    <property type="match status" value="1"/>
</dbReference>
<proteinExistence type="predicted"/>
<dbReference type="EMBL" id="CP042430">
    <property type="protein sequence ID" value="QEC49840.1"/>
    <property type="molecule type" value="Genomic_DNA"/>
</dbReference>
<dbReference type="Gene3D" id="3.40.50.620">
    <property type="entry name" value="HUPs"/>
    <property type="match status" value="1"/>
</dbReference>
<dbReference type="KEGG" id="bsol:FSW04_21235"/>
<gene>
    <name evidence="3" type="ORF">FSW04_21235</name>
</gene>
<feature type="region of interest" description="Disordered" evidence="1">
    <location>
        <begin position="1"/>
        <end position="26"/>
    </location>
</feature>
<evidence type="ECO:0000313" key="3">
    <source>
        <dbReference type="EMBL" id="QEC49840.1"/>
    </source>
</evidence>
<reference evidence="3 4" key="1">
    <citation type="journal article" date="2018" name="J. Microbiol.">
        <title>Baekduia soli gen. nov., sp. nov., a novel bacterium isolated from the soil of Baekdu Mountain and proposal of a novel family name, Baekduiaceae fam. nov.</title>
        <authorList>
            <person name="An D.S."/>
            <person name="Siddiqi M.Z."/>
            <person name="Kim K.H."/>
            <person name="Yu H.S."/>
            <person name="Im W.T."/>
        </authorList>
    </citation>
    <scope>NUCLEOTIDE SEQUENCE [LARGE SCALE GENOMIC DNA]</scope>
    <source>
        <strain evidence="3 4">BR7-21</strain>
    </source>
</reference>
<dbReference type="Proteomes" id="UP000321805">
    <property type="component" value="Chromosome"/>
</dbReference>
<dbReference type="InterPro" id="IPR014729">
    <property type="entry name" value="Rossmann-like_a/b/a_fold"/>
</dbReference>
<name>A0A5B8U9T5_9ACTN</name>
<dbReference type="SUPFAM" id="SSF52402">
    <property type="entry name" value="Adenine nucleotide alpha hydrolases-like"/>
    <property type="match status" value="1"/>
</dbReference>
<sequence length="158" mass="16170">MAGPRPGAYRRRMPQTHRGATATTDPAATAAPTFVVGYDGSAGAGAAVRWAAAQAAPRGRVVVVHAEHPAIPRPAASAWTSRAKAGLDALWTVEHALGDVTVELEVAEGAPAAALCRAARTADADGIVVGRHRDSAFNADTVRQLLALADRPVTVVPG</sequence>
<protein>
    <submittedName>
        <fullName evidence="3">Universal stress protein</fullName>
    </submittedName>
</protein>
<evidence type="ECO:0000313" key="4">
    <source>
        <dbReference type="Proteomes" id="UP000321805"/>
    </source>
</evidence>
<organism evidence="3 4">
    <name type="scientific">Baekduia soli</name>
    <dbReference type="NCBI Taxonomy" id="496014"/>
    <lineage>
        <taxon>Bacteria</taxon>
        <taxon>Bacillati</taxon>
        <taxon>Actinomycetota</taxon>
        <taxon>Thermoleophilia</taxon>
        <taxon>Solirubrobacterales</taxon>
        <taxon>Baekduiaceae</taxon>
        <taxon>Baekduia</taxon>
    </lineage>
</organism>
<keyword evidence="4" id="KW-1185">Reference proteome</keyword>